<evidence type="ECO:0000313" key="2">
    <source>
        <dbReference type="Proteomes" id="UP000315750"/>
    </source>
</evidence>
<dbReference type="SUPFAM" id="SSF63446">
    <property type="entry name" value="Type I dockerin domain"/>
    <property type="match status" value="1"/>
</dbReference>
<reference evidence="1 2" key="1">
    <citation type="submission" date="2019-02" db="EMBL/GenBank/DDBJ databases">
        <title>Deep-cultivation of Planctomycetes and their phenomic and genomic characterization uncovers novel biology.</title>
        <authorList>
            <person name="Wiegand S."/>
            <person name="Jogler M."/>
            <person name="Boedeker C."/>
            <person name="Pinto D."/>
            <person name="Vollmers J."/>
            <person name="Rivas-Marin E."/>
            <person name="Kohn T."/>
            <person name="Peeters S.H."/>
            <person name="Heuer A."/>
            <person name="Rast P."/>
            <person name="Oberbeckmann S."/>
            <person name="Bunk B."/>
            <person name="Jeske O."/>
            <person name="Meyerdierks A."/>
            <person name="Storesund J.E."/>
            <person name="Kallscheuer N."/>
            <person name="Luecker S."/>
            <person name="Lage O.M."/>
            <person name="Pohl T."/>
            <person name="Merkel B.J."/>
            <person name="Hornburger P."/>
            <person name="Mueller R.-W."/>
            <person name="Bruemmer F."/>
            <person name="Labrenz M."/>
            <person name="Spormann A.M."/>
            <person name="Op den Camp H."/>
            <person name="Overmann J."/>
            <person name="Amann R."/>
            <person name="Jetten M.S.M."/>
            <person name="Mascher T."/>
            <person name="Medema M.H."/>
            <person name="Devos D.P."/>
            <person name="Kaster A.-K."/>
            <person name="Ovreas L."/>
            <person name="Rohde M."/>
            <person name="Galperin M.Y."/>
            <person name="Jogler C."/>
        </authorList>
    </citation>
    <scope>NUCLEOTIDE SEQUENCE [LARGE SCALE GENOMIC DNA]</scope>
    <source>
        <strain evidence="1 2">Pan181</strain>
    </source>
</reference>
<accession>A0A518APN6</accession>
<dbReference type="NCBIfam" id="TIGR02595">
    <property type="entry name" value="PEP_CTERM"/>
    <property type="match status" value="1"/>
</dbReference>
<dbReference type="RefSeq" id="WP_231943590.1">
    <property type="nucleotide sequence ID" value="NZ_CP036278.1"/>
</dbReference>
<dbReference type="InterPro" id="IPR036439">
    <property type="entry name" value="Dockerin_dom_sf"/>
</dbReference>
<gene>
    <name evidence="1" type="ORF">Pan181_28810</name>
</gene>
<proteinExistence type="predicted"/>
<dbReference type="InterPro" id="IPR013424">
    <property type="entry name" value="Ice-binding_C"/>
</dbReference>
<dbReference type="EMBL" id="CP036278">
    <property type="protein sequence ID" value="QDU56671.1"/>
    <property type="molecule type" value="Genomic_DNA"/>
</dbReference>
<organism evidence="1 2">
    <name type="scientific">Aeoliella mucimassa</name>
    <dbReference type="NCBI Taxonomy" id="2527972"/>
    <lineage>
        <taxon>Bacteria</taxon>
        <taxon>Pseudomonadati</taxon>
        <taxon>Planctomycetota</taxon>
        <taxon>Planctomycetia</taxon>
        <taxon>Pirellulales</taxon>
        <taxon>Lacipirellulaceae</taxon>
        <taxon>Aeoliella</taxon>
    </lineage>
</organism>
<sequence>MEDVQATLMIDVNGESMPVSVSVEYTGDVKLGDLNDDGMINAADWTLFKSGQGVVNPGMSAVMAYQMGDLDGDGYNLLQDYSLFTSVYDAENGLGAFAALTSAVPEPTSLALLASVGVLLLVRKSRLWQATLCLSLIALLPASPACAVILNPGFESPGTTGFPQADDWAVKAQTALHASFSRLNNETLGASFAFTDASTYQTLSETYSLFTEYTFQGYGANDRGRDLNFALGYFDDSNGYHTLNAASYDLDVFAPSAWALLDGVSYSTDISGSEIGIAQYNTWKSNFGESTTSAWESIASQNLAGFPVGDGSGNGWEEGAVPGSIHVAEYYLEGESTIAVDASPISLGDLYGGGVAGPEDLLFEYVISDGSVVQGWVNYATEPNSLVGTNNAVPEPSTLLVASIMGIIVVGVRRTLV</sequence>
<dbReference type="Proteomes" id="UP000315750">
    <property type="component" value="Chromosome"/>
</dbReference>
<protein>
    <recommendedName>
        <fullName evidence="3">PEP-CTERM protein-sorting domain-containing protein</fullName>
    </recommendedName>
</protein>
<dbReference type="KEGG" id="amuc:Pan181_28810"/>
<name>A0A518APN6_9BACT</name>
<evidence type="ECO:0008006" key="3">
    <source>
        <dbReference type="Google" id="ProtNLM"/>
    </source>
</evidence>
<keyword evidence="2" id="KW-1185">Reference proteome</keyword>
<dbReference type="AlphaFoldDB" id="A0A518APN6"/>
<dbReference type="GO" id="GO:0000272">
    <property type="term" value="P:polysaccharide catabolic process"/>
    <property type="evidence" value="ECO:0007669"/>
    <property type="project" value="InterPro"/>
</dbReference>
<evidence type="ECO:0000313" key="1">
    <source>
        <dbReference type="EMBL" id="QDU56671.1"/>
    </source>
</evidence>